<accession>A0A2S0NGB5</accession>
<gene>
    <name evidence="2" type="ORF">C6569_19770</name>
</gene>
<dbReference type="EMBL" id="CP027668">
    <property type="protein sequence ID" value="AVO47107.1"/>
    <property type="molecule type" value="Genomic_DNA"/>
</dbReference>
<dbReference type="KEGG" id="phr:C6569_19770"/>
<sequence length="140" mass="16011">MPICIPTMSARALRRSGSTGFALLLLASAAASAQSIDMRREYYEGRWTWHGVYRAMNDPNNVSRIQFNTPTRATYCYQRHCWNVNVRRDAGASLSFSTDRKNYFEFNPGGDPVRLPARFWVNFQPPARSPDATIVFGRRN</sequence>
<reference evidence="2 3" key="1">
    <citation type="submission" date="2018-03" db="EMBL/GenBank/DDBJ databases">
        <title>Genome sequencing of Phreatobacter sp.</title>
        <authorList>
            <person name="Kim S.-J."/>
            <person name="Heo J."/>
            <person name="Kwon S.-W."/>
        </authorList>
    </citation>
    <scope>NUCLEOTIDE SEQUENCE [LARGE SCALE GENOMIC DNA]</scope>
    <source>
        <strain evidence="2 3">S-12</strain>
    </source>
</reference>
<proteinExistence type="predicted"/>
<dbReference type="RefSeq" id="WP_106750477.1">
    <property type="nucleotide sequence ID" value="NZ_CP027668.1"/>
</dbReference>
<evidence type="ECO:0008006" key="4">
    <source>
        <dbReference type="Google" id="ProtNLM"/>
    </source>
</evidence>
<protein>
    <recommendedName>
        <fullName evidence="4">Peptidase inhibitor family I36</fullName>
    </recommendedName>
</protein>
<evidence type="ECO:0000313" key="3">
    <source>
        <dbReference type="Proteomes" id="UP000237889"/>
    </source>
</evidence>
<feature type="chain" id="PRO_5015752150" description="Peptidase inhibitor family I36" evidence="1">
    <location>
        <begin position="34"/>
        <end position="140"/>
    </location>
</feature>
<dbReference type="OrthoDB" id="8480964at2"/>
<evidence type="ECO:0000313" key="2">
    <source>
        <dbReference type="EMBL" id="AVO47107.1"/>
    </source>
</evidence>
<keyword evidence="1" id="KW-0732">Signal</keyword>
<organism evidence="2 3">
    <name type="scientific">Phreatobacter cathodiphilus</name>
    <dbReference type="NCBI Taxonomy" id="1868589"/>
    <lineage>
        <taxon>Bacteria</taxon>
        <taxon>Pseudomonadati</taxon>
        <taxon>Pseudomonadota</taxon>
        <taxon>Alphaproteobacteria</taxon>
        <taxon>Hyphomicrobiales</taxon>
        <taxon>Phreatobacteraceae</taxon>
        <taxon>Phreatobacter</taxon>
    </lineage>
</organism>
<dbReference type="Proteomes" id="UP000237889">
    <property type="component" value="Chromosome"/>
</dbReference>
<keyword evidence="3" id="KW-1185">Reference proteome</keyword>
<evidence type="ECO:0000256" key="1">
    <source>
        <dbReference type="SAM" id="SignalP"/>
    </source>
</evidence>
<name>A0A2S0NGB5_9HYPH</name>
<feature type="signal peptide" evidence="1">
    <location>
        <begin position="1"/>
        <end position="33"/>
    </location>
</feature>
<dbReference type="AlphaFoldDB" id="A0A2S0NGB5"/>